<dbReference type="RefSeq" id="WP_402387482.1">
    <property type="nucleotide sequence ID" value="NZ_JBIUYY010000021.1"/>
</dbReference>
<comment type="caution">
    <text evidence="2">The sequence shown here is derived from an EMBL/GenBank/DDBJ whole genome shotgun (WGS) entry which is preliminary data.</text>
</comment>
<feature type="compositionally biased region" description="Low complexity" evidence="1">
    <location>
        <begin position="44"/>
        <end position="54"/>
    </location>
</feature>
<sequence length="224" mass="23563">MSMTKKRNVSLILQLVVGLAVAGVVFFVLTRVGGETVASRQEEAAAPEAAPSASDRPMIPLADAFPDKVPDGKGGDFTKVGAVTLKSCTEPDSVGPALAHMIDAGRGCLGEHVALYKDAQNNQFNLAVFTMRDPKDTVTLVMRLGGNPTDYQVGAQAPPPGSGLKTLPPDSGMVQSFTGQGRSMVVGLGQWSDGATRNYQPLVDRLGPLLQHVSDRVGRYENGS</sequence>
<evidence type="ECO:0000313" key="2">
    <source>
        <dbReference type="EMBL" id="MFJ2825769.1"/>
    </source>
</evidence>
<organism evidence="2 3">
    <name type="scientific">Streptomyces toxytricini</name>
    <name type="common">Actinomyces toxytricini</name>
    <dbReference type="NCBI Taxonomy" id="67369"/>
    <lineage>
        <taxon>Bacteria</taxon>
        <taxon>Bacillati</taxon>
        <taxon>Actinomycetota</taxon>
        <taxon>Actinomycetes</taxon>
        <taxon>Kitasatosporales</taxon>
        <taxon>Streptomycetaceae</taxon>
        <taxon>Streptomyces</taxon>
    </lineage>
</organism>
<evidence type="ECO:0000256" key="1">
    <source>
        <dbReference type="SAM" id="MobiDB-lite"/>
    </source>
</evidence>
<gene>
    <name evidence="2" type="ORF">ACIO7M_32330</name>
</gene>
<evidence type="ECO:0000313" key="3">
    <source>
        <dbReference type="Proteomes" id="UP001617351"/>
    </source>
</evidence>
<name>A0ABW8ER80_STRT5</name>
<proteinExistence type="predicted"/>
<dbReference type="Proteomes" id="UP001617351">
    <property type="component" value="Unassembled WGS sequence"/>
</dbReference>
<protein>
    <recommendedName>
        <fullName evidence="4">Secreted protein</fullName>
    </recommendedName>
</protein>
<reference evidence="2 3" key="1">
    <citation type="submission" date="2024-10" db="EMBL/GenBank/DDBJ databases">
        <title>The Natural Products Discovery Center: Release of the First 8490 Sequenced Strains for Exploring Actinobacteria Biosynthetic Diversity.</title>
        <authorList>
            <person name="Kalkreuter E."/>
            <person name="Kautsar S.A."/>
            <person name="Yang D."/>
            <person name="Bader C.D."/>
            <person name="Teijaro C.N."/>
            <person name="Fluegel L."/>
            <person name="Davis C.M."/>
            <person name="Simpson J.R."/>
            <person name="Lauterbach L."/>
            <person name="Steele A.D."/>
            <person name="Gui C."/>
            <person name="Meng S."/>
            <person name="Li G."/>
            <person name="Viehrig K."/>
            <person name="Ye F."/>
            <person name="Su P."/>
            <person name="Kiefer A.F."/>
            <person name="Nichols A."/>
            <person name="Cepeda A.J."/>
            <person name="Yan W."/>
            <person name="Fan B."/>
            <person name="Jiang Y."/>
            <person name="Adhikari A."/>
            <person name="Zheng C.-J."/>
            <person name="Schuster L."/>
            <person name="Cowan T.M."/>
            <person name="Smanski M.J."/>
            <person name="Chevrette M.G."/>
            <person name="De Carvalho L.P.S."/>
            <person name="Shen B."/>
        </authorList>
    </citation>
    <scope>NUCLEOTIDE SEQUENCE [LARGE SCALE GENOMIC DNA]</scope>
    <source>
        <strain evidence="2 3">NPDC087220</strain>
    </source>
</reference>
<accession>A0ABW8ER80</accession>
<keyword evidence="3" id="KW-1185">Reference proteome</keyword>
<evidence type="ECO:0008006" key="4">
    <source>
        <dbReference type="Google" id="ProtNLM"/>
    </source>
</evidence>
<feature type="region of interest" description="Disordered" evidence="1">
    <location>
        <begin position="38"/>
        <end position="57"/>
    </location>
</feature>
<dbReference type="EMBL" id="JBIUYY010000021">
    <property type="protein sequence ID" value="MFJ2825769.1"/>
    <property type="molecule type" value="Genomic_DNA"/>
</dbReference>